<keyword evidence="1" id="KW-0812">Transmembrane</keyword>
<protein>
    <submittedName>
        <fullName evidence="2">Uncharacterized protein</fullName>
    </submittedName>
</protein>
<dbReference type="EMBL" id="JAFEUM010000004">
    <property type="protein sequence ID" value="MBM7037070.1"/>
    <property type="molecule type" value="Genomic_DNA"/>
</dbReference>
<feature type="transmembrane region" description="Helical" evidence="1">
    <location>
        <begin position="37"/>
        <end position="59"/>
    </location>
</feature>
<keyword evidence="3" id="KW-1185">Reference proteome</keyword>
<keyword evidence="1" id="KW-1133">Transmembrane helix</keyword>
<evidence type="ECO:0000256" key="1">
    <source>
        <dbReference type="SAM" id="Phobius"/>
    </source>
</evidence>
<organism evidence="2 3">
    <name type="scientific">Vibrio ulleungensis</name>
    <dbReference type="NCBI Taxonomy" id="2807619"/>
    <lineage>
        <taxon>Bacteria</taxon>
        <taxon>Pseudomonadati</taxon>
        <taxon>Pseudomonadota</taxon>
        <taxon>Gammaproteobacteria</taxon>
        <taxon>Vibrionales</taxon>
        <taxon>Vibrionaceae</taxon>
        <taxon>Vibrio</taxon>
    </lineage>
</organism>
<gene>
    <name evidence="2" type="ORF">JQC93_11710</name>
</gene>
<feature type="transmembrane region" description="Helical" evidence="1">
    <location>
        <begin position="71"/>
        <end position="91"/>
    </location>
</feature>
<evidence type="ECO:0000313" key="2">
    <source>
        <dbReference type="EMBL" id="MBM7037070.1"/>
    </source>
</evidence>
<proteinExistence type="predicted"/>
<feature type="transmembrane region" description="Helical" evidence="1">
    <location>
        <begin position="111"/>
        <end position="127"/>
    </location>
</feature>
<comment type="caution">
    <text evidence="2">The sequence shown here is derived from an EMBL/GenBank/DDBJ whole genome shotgun (WGS) entry which is preliminary data.</text>
</comment>
<evidence type="ECO:0000313" key="3">
    <source>
        <dbReference type="Proteomes" id="UP000809621"/>
    </source>
</evidence>
<sequence length="133" mass="14690">MSISVALKALLTWLLILIMAVLNGGLREVVFNPVLGTTTSLVLSGILLSAVILILAYWMLPWMSPQGSNTYLYIGGAWLISTVAFEFAFGLWQGEALRALLEAYTFKDGNIWPIVLAVTLFAPWIGAKMRHYI</sequence>
<dbReference type="RefSeq" id="WP_205158625.1">
    <property type="nucleotide sequence ID" value="NZ_JAFEUM010000004.1"/>
</dbReference>
<dbReference type="Proteomes" id="UP000809621">
    <property type="component" value="Unassembled WGS sequence"/>
</dbReference>
<accession>A0ABS2HHQ5</accession>
<name>A0ABS2HHQ5_9VIBR</name>
<keyword evidence="1" id="KW-0472">Membrane</keyword>
<reference evidence="2 3" key="1">
    <citation type="submission" date="2021-02" db="EMBL/GenBank/DDBJ databases">
        <authorList>
            <person name="Park J.-S."/>
        </authorList>
    </citation>
    <scope>NUCLEOTIDE SEQUENCE [LARGE SCALE GENOMIC DNA]</scope>
    <source>
        <strain evidence="2 3">188UL20-2</strain>
    </source>
</reference>